<dbReference type="Gene3D" id="1.20.120.520">
    <property type="entry name" value="nmb1532 protein domain like"/>
    <property type="match status" value="1"/>
</dbReference>
<evidence type="ECO:0000313" key="9">
    <source>
        <dbReference type="Proteomes" id="UP000036168"/>
    </source>
</evidence>
<evidence type="ECO:0000313" key="8">
    <source>
        <dbReference type="EMBL" id="MEC0483438.1"/>
    </source>
</evidence>
<evidence type="ECO:0000313" key="7">
    <source>
        <dbReference type="EMBL" id="KRT87261.1"/>
    </source>
</evidence>
<evidence type="ECO:0000259" key="6">
    <source>
        <dbReference type="Pfam" id="PF01814"/>
    </source>
</evidence>
<reference evidence="7 9" key="1">
    <citation type="journal article" date="2015" name="Int. J. Syst. Evol. Microbiol.">
        <title>Bacillus glycinifermentans sp. nov., isolated from fermented soybean paste.</title>
        <authorList>
            <person name="Kim S.J."/>
            <person name="Dunlap C.A."/>
            <person name="Kwon S.W."/>
            <person name="Rooney A.P."/>
        </authorList>
    </citation>
    <scope>NUCLEOTIDE SEQUENCE [LARGE SCALE GENOMIC DNA]</scope>
    <source>
        <strain evidence="7 9">GO-13</strain>
    </source>
</reference>
<evidence type="ECO:0000256" key="5">
    <source>
        <dbReference type="SAM" id="Coils"/>
    </source>
</evidence>
<dbReference type="GO" id="GO:0046872">
    <property type="term" value="F:metal ion binding"/>
    <property type="evidence" value="ECO:0007669"/>
    <property type="project" value="UniProtKB-KW"/>
</dbReference>
<accession>A0A0T6BI96</accession>
<organism evidence="7 9">
    <name type="scientific">Bacillus glycinifermentans</name>
    <dbReference type="NCBI Taxonomy" id="1664069"/>
    <lineage>
        <taxon>Bacteria</taxon>
        <taxon>Bacillati</taxon>
        <taxon>Bacillota</taxon>
        <taxon>Bacilli</taxon>
        <taxon>Bacillales</taxon>
        <taxon>Bacillaceae</taxon>
        <taxon>Bacillus</taxon>
    </lineage>
</organism>
<gene>
    <name evidence="8" type="primary">ric</name>
    <name evidence="7" type="ORF">AB447_208470</name>
    <name evidence="8" type="ORF">P8828_01005</name>
</gene>
<dbReference type="STRING" id="1664069.BGLY_2369"/>
<dbReference type="EMBL" id="JARRTL010000005">
    <property type="protein sequence ID" value="MEC0483438.1"/>
    <property type="molecule type" value="Genomic_DNA"/>
</dbReference>
<evidence type="ECO:0000256" key="4">
    <source>
        <dbReference type="ARBA" id="ARBA00023004"/>
    </source>
</evidence>
<dbReference type="PANTHER" id="PTHR36438">
    <property type="entry name" value="IRON-SULFUR CLUSTER REPAIR PROTEIN YTFE"/>
    <property type="match status" value="1"/>
</dbReference>
<dbReference type="Pfam" id="PF01814">
    <property type="entry name" value="Hemerythrin"/>
    <property type="match status" value="1"/>
</dbReference>
<feature type="coiled-coil region" evidence="5">
    <location>
        <begin position="44"/>
        <end position="71"/>
    </location>
</feature>
<evidence type="ECO:0000313" key="10">
    <source>
        <dbReference type="Proteomes" id="UP001341297"/>
    </source>
</evidence>
<evidence type="ECO:0000256" key="2">
    <source>
        <dbReference type="ARBA" id="ARBA00022490"/>
    </source>
</evidence>
<dbReference type="InterPro" id="IPR012312">
    <property type="entry name" value="Hemerythrin-like"/>
</dbReference>
<dbReference type="OrthoDB" id="9797132at2"/>
<reference evidence="7" key="2">
    <citation type="submission" date="2015-10" db="EMBL/GenBank/DDBJ databases">
        <authorList>
            <person name="Gilbert D.G."/>
        </authorList>
    </citation>
    <scope>NUCLEOTIDE SEQUENCE</scope>
    <source>
        <strain evidence="7">GO-13</strain>
    </source>
</reference>
<reference evidence="8 10" key="3">
    <citation type="submission" date="2023-03" db="EMBL/GenBank/DDBJ databases">
        <title>Agriculturally important microbes genome sequencing.</title>
        <authorList>
            <person name="Dunlap C."/>
        </authorList>
    </citation>
    <scope>NUCLEOTIDE SEQUENCE [LARGE SCALE GENOMIC DNA]</scope>
    <source>
        <strain evidence="8 10">CBP-3203</strain>
    </source>
</reference>
<feature type="domain" description="Hemerythrin-like" evidence="6">
    <location>
        <begin position="86"/>
        <end position="231"/>
    </location>
</feature>
<dbReference type="EMBL" id="LECW02000078">
    <property type="protein sequence ID" value="KRT87261.1"/>
    <property type="molecule type" value="Genomic_DNA"/>
</dbReference>
<keyword evidence="3" id="KW-0479">Metal-binding</keyword>
<comment type="subcellular location">
    <subcellularLocation>
        <location evidence="1">Cytoplasm</location>
    </subcellularLocation>
</comment>
<evidence type="ECO:0000256" key="3">
    <source>
        <dbReference type="ARBA" id="ARBA00022723"/>
    </source>
</evidence>
<evidence type="ECO:0000256" key="1">
    <source>
        <dbReference type="ARBA" id="ARBA00004496"/>
    </source>
</evidence>
<keyword evidence="5" id="KW-0175">Coiled coil</keyword>
<dbReference type="GO" id="GO:0005737">
    <property type="term" value="C:cytoplasm"/>
    <property type="evidence" value="ECO:0007669"/>
    <property type="project" value="UniProtKB-SubCell"/>
</dbReference>
<dbReference type="AlphaFoldDB" id="A0A0T6BI96"/>
<comment type="caution">
    <text evidence="7">The sequence shown here is derived from an EMBL/GenBank/DDBJ whole genome shotgun (WGS) entry which is preliminary data.</text>
</comment>
<keyword evidence="4" id="KW-0408">Iron</keyword>
<dbReference type="RefSeq" id="WP_057957786.1">
    <property type="nucleotide sequence ID" value="NZ_CP023481.1"/>
</dbReference>
<keyword evidence="2" id="KW-0963">Cytoplasm</keyword>
<dbReference type="Proteomes" id="UP001341297">
    <property type="component" value="Unassembled WGS sequence"/>
</dbReference>
<dbReference type="Proteomes" id="UP000036168">
    <property type="component" value="Unassembled WGS sequence"/>
</dbReference>
<sequence>MDTIFDQTTKTGDIVARFPRASRLLKEYRIDFCCGGNRPIAEAIKEQNLNAEEVLSKINALYQETKELNETETNWSEAPYSRLIDYVVQTHHAYLFEVLPELSGFVTKVYRVHGIHHPELANVHQLFHQLKAELEHHLIQEEEQIFPKIKSYEETKSEAHLAEAVKAIDVLEQEHEACGNILKELRKVTNDYALPEGACTTYTLTYLKLDELETDIFQHIHLENNILFPRLEAEAKH</sequence>
<proteinExistence type="predicted"/>
<name>A0A0T6BI96_9BACI</name>
<dbReference type="Pfam" id="PF04405">
    <property type="entry name" value="ScdA_N"/>
    <property type="match status" value="1"/>
</dbReference>
<dbReference type="InterPro" id="IPR019903">
    <property type="entry name" value="RIC_family"/>
</dbReference>
<keyword evidence="10" id="KW-1185">Reference proteome</keyword>
<protein>
    <submittedName>
        <fullName evidence="7">Iron-sulfur cluster repair di-iron protein</fullName>
    </submittedName>
</protein>
<dbReference type="PANTHER" id="PTHR36438:SF1">
    <property type="entry name" value="IRON-SULFUR CLUSTER REPAIR PROTEIN YTFE"/>
    <property type="match status" value="1"/>
</dbReference>
<dbReference type="NCBIfam" id="TIGR03652">
    <property type="entry name" value="FeS_repair_RIC"/>
    <property type="match status" value="1"/>
</dbReference>